<dbReference type="RefSeq" id="WP_070134978.1">
    <property type="nucleotide sequence ID" value="NZ_LJAM02000037.1"/>
</dbReference>
<protein>
    <submittedName>
        <fullName evidence="1">Uncharacterized protein</fullName>
    </submittedName>
</protein>
<sequence>MIHSAYINVMMLDSDRFSLDGVVKVLQNKLPYTVVRHSIKLQGKIDLLISGRDAVSLCAAQHDAICLPPEGQLMMISNTPGQRWHRLPHSLHSSAQWYLHRRQSEDQLAALFLRILPPDPRLIILIDPVRAANKADGAGKNAD</sequence>
<dbReference type="EMBL" id="LJAM02000037">
    <property type="protein sequence ID" value="RAP72414.1"/>
    <property type="molecule type" value="Genomic_DNA"/>
</dbReference>
<proteinExistence type="predicted"/>
<keyword evidence="4" id="KW-1185">Reference proteome</keyword>
<organism evidence="1 3">
    <name type="scientific">Candidatus Erwinia dacicola</name>
    <dbReference type="NCBI Taxonomy" id="252393"/>
    <lineage>
        <taxon>Bacteria</taxon>
        <taxon>Pseudomonadati</taxon>
        <taxon>Pseudomonadota</taxon>
        <taxon>Gammaproteobacteria</taxon>
        <taxon>Enterobacterales</taxon>
        <taxon>Erwiniaceae</taxon>
        <taxon>Erwinia</taxon>
    </lineage>
</organism>
<evidence type="ECO:0000313" key="2">
    <source>
        <dbReference type="EMBL" id="RAP72414.1"/>
    </source>
</evidence>
<evidence type="ECO:0000313" key="3">
    <source>
        <dbReference type="Proteomes" id="UP000243534"/>
    </source>
</evidence>
<evidence type="ECO:0000313" key="4">
    <source>
        <dbReference type="Proteomes" id="UP000244334"/>
    </source>
</evidence>
<evidence type="ECO:0000313" key="1">
    <source>
        <dbReference type="EMBL" id="OFC62136.1"/>
    </source>
</evidence>
<dbReference type="EMBL" id="MAYS01000291">
    <property type="protein sequence ID" value="OFC62136.1"/>
    <property type="molecule type" value="Genomic_DNA"/>
</dbReference>
<dbReference type="AlphaFoldDB" id="A0A1E7Z022"/>
<accession>A0A1E7Z022</accession>
<comment type="caution">
    <text evidence="1">The sequence shown here is derived from an EMBL/GenBank/DDBJ whole genome shotgun (WGS) entry which is preliminary data.</text>
</comment>
<dbReference type="Proteomes" id="UP000243534">
    <property type="component" value="Unassembled WGS sequence"/>
</dbReference>
<dbReference type="Proteomes" id="UP000244334">
    <property type="component" value="Unassembled WGS sequence"/>
</dbReference>
<name>A0A1E7Z022_9GAMM</name>
<gene>
    <name evidence="2" type="ORF">ACZ87_00756</name>
    <name evidence="1" type="ORF">BBW68_10650</name>
</gene>
<reference evidence="1 3" key="1">
    <citation type="submission" date="2016-07" db="EMBL/GenBank/DDBJ databases">
        <authorList>
            <person name="Yuval B."/>
        </authorList>
    </citation>
    <scope>NUCLEOTIDE SEQUENCE [LARGE SCALE GENOMIC DNA]</scope>
    <source>
        <strain evidence="1 3">IL</strain>
    </source>
</reference>
<reference evidence="2 4" key="2">
    <citation type="submission" date="2018-04" db="EMBL/GenBank/DDBJ databases">
        <title>Genomes of the Obligate Erwinia dacicola and Facultative Enterobacter sp. OLF Endosymbionts of the Olive Fruit fly, Bactrocera oleae.</title>
        <authorList>
            <person name="Estes A.M."/>
            <person name="Hearn D.J."/>
            <person name="Agarwal S."/>
            <person name="Pierson E.A."/>
            <person name="Dunning-Hotopp J.C."/>
        </authorList>
    </citation>
    <scope>NUCLEOTIDE SEQUENCE [LARGE SCALE GENOMIC DNA]</scope>
    <source>
        <strain evidence="2 4">Oroville</strain>
    </source>
</reference>